<organism evidence="2 3">
    <name type="scientific">Vibrio cincinnatiensis DSM 19608</name>
    <dbReference type="NCBI Taxonomy" id="1123491"/>
    <lineage>
        <taxon>Bacteria</taxon>
        <taxon>Pseudomonadati</taxon>
        <taxon>Pseudomonadota</taxon>
        <taxon>Gammaproteobacteria</taxon>
        <taxon>Vibrionales</taxon>
        <taxon>Vibrionaceae</taxon>
        <taxon>Vibrio</taxon>
    </lineage>
</organism>
<accession>A0A1T4QV54</accession>
<evidence type="ECO:0000313" key="3">
    <source>
        <dbReference type="Proteomes" id="UP000190834"/>
    </source>
</evidence>
<dbReference type="STRING" id="1123491.SAMN02745782_02292"/>
<keyword evidence="3" id="KW-1185">Reference proteome</keyword>
<dbReference type="Gene3D" id="3.40.30.10">
    <property type="entry name" value="Glutaredoxin"/>
    <property type="match status" value="1"/>
</dbReference>
<feature type="signal peptide" evidence="1">
    <location>
        <begin position="1"/>
        <end position="19"/>
    </location>
</feature>
<dbReference type="NCBIfam" id="TIGR01626">
    <property type="entry name" value="ytfJ_HI0045"/>
    <property type="match status" value="1"/>
</dbReference>
<keyword evidence="1" id="KW-0732">Signal</keyword>
<sequence>MMIKKIFLALALTCSPFLAFSHNLQLGHPLPSIEVKSDGEVMLKGSQTSFTTWSSDQLIGKVRVIQALAGRSSAKEMNAALMSALTAAQFPEQHYQTTSIINQNDAIWGTRSFVKSSAQESKKTFPWSSIVLDSSGVVAQHWALPEKSSTIIVLDKQGLVLFIKEGALNEAEINQVLALIREHLT</sequence>
<evidence type="ECO:0000313" key="2">
    <source>
        <dbReference type="EMBL" id="SKA07486.1"/>
    </source>
</evidence>
<name>A0A1T4QV54_VIBCI</name>
<protein>
    <recommendedName>
        <fullName evidence="4">YtfJ family protein</fullName>
    </recommendedName>
</protein>
<evidence type="ECO:0000256" key="1">
    <source>
        <dbReference type="SAM" id="SignalP"/>
    </source>
</evidence>
<gene>
    <name evidence="2" type="ORF">SAMN02745782_02292</name>
</gene>
<dbReference type="EMBL" id="FUXB01000011">
    <property type="protein sequence ID" value="SKA07486.1"/>
    <property type="molecule type" value="Genomic_DNA"/>
</dbReference>
<proteinExistence type="predicted"/>
<dbReference type="AlphaFoldDB" id="A0A1T4QV54"/>
<evidence type="ECO:0008006" key="4">
    <source>
        <dbReference type="Google" id="ProtNLM"/>
    </source>
</evidence>
<dbReference type="InterPro" id="IPR006513">
    <property type="entry name" value="YtfJ_HI0045"/>
</dbReference>
<dbReference type="Pfam" id="PF09695">
    <property type="entry name" value="YtfJ_HI0045"/>
    <property type="match status" value="1"/>
</dbReference>
<reference evidence="3" key="1">
    <citation type="submission" date="2017-02" db="EMBL/GenBank/DDBJ databases">
        <authorList>
            <person name="Varghese N."/>
            <person name="Submissions S."/>
        </authorList>
    </citation>
    <scope>NUCLEOTIDE SEQUENCE [LARGE SCALE GENOMIC DNA]</scope>
    <source>
        <strain evidence="3">DSM 19608</strain>
    </source>
</reference>
<feature type="chain" id="PRO_5012594559" description="YtfJ family protein" evidence="1">
    <location>
        <begin position="20"/>
        <end position="185"/>
    </location>
</feature>
<dbReference type="Proteomes" id="UP000190834">
    <property type="component" value="Unassembled WGS sequence"/>
</dbReference>